<sequence>MVRLTVSLGSALTLTQDGARYRSAAGSYVTSAGGDLDAVDVEGAYTGSGYSTMAVAYSSGANGYGAYTVAFSLNADFCPLPPSTPPLPPAAAPLPPPPLPPPPPLMPCISVPDPAAETTGGSASYPSNYQLSAAIEDARVVVLTAVRLGGKSVLGGGTAVARVVEGSGATTATKHYYAAYLDASYLKMVRLTVSLGSALTLTQDGARYRSAAGSYVTSAGGDLDAVDVEGAYTGSGYSTMAVAYSSGANGYGAYTVAFSLNADFCPLPPSTPPLPPAAAPLPPPPLPPPPPLMPCISVPDPAAETTGGSASYPSNYQLSAAIEDARVVVLTAVRLGGKSVLGGGTAVARVVEGSGATTATKHYYAAYLDASYLKMVRLTVSLGSALTLTQDGARYRSAAGSYVTSAGGDLDAVDVEGAYTGSGYSTMTVAYSSGANGYGAYTDPHIHFAHGGRADFRGRNGIYYNFFSAPRLSVNVKTEDASFRLHGGKLIVHGSFISEAHVTAGSRNDNSFLTEASFWAEELNSGNWGWKVINGTCKRHHFQIGKRGAKHCGDLSIAMTFSTATFTLGNWTVSIQGNHVYDWISGPRHRLDVSFNARGDAAARSLPHGLIGQSFSSSSPRQGLLDKYPQAGHFTTSAMAEGAIEGEAALYEMTSPYSTHFAFSRFGQPEAVLDPALLRALQSLAATSLR</sequence>
<dbReference type="HOGENOM" id="CLU_399257_0_0_1"/>
<dbReference type="RefSeq" id="XP_005772147.1">
    <property type="nucleotide sequence ID" value="XM_005772090.1"/>
</dbReference>
<name>A0A0D3J883_EMIH1</name>
<accession>A0A0D3J883</accession>
<dbReference type="EnsemblProtists" id="EOD19718">
    <property type="protein sequence ID" value="EOD19718"/>
    <property type="gene ID" value="EMIHUDRAFT_117896"/>
</dbReference>
<dbReference type="PaxDb" id="2903-EOD19718"/>
<reference evidence="2" key="1">
    <citation type="journal article" date="2013" name="Nature">
        <title>Pan genome of the phytoplankton Emiliania underpins its global distribution.</title>
        <authorList>
            <person name="Read B.A."/>
            <person name="Kegel J."/>
            <person name="Klute M.J."/>
            <person name="Kuo A."/>
            <person name="Lefebvre S.C."/>
            <person name="Maumus F."/>
            <person name="Mayer C."/>
            <person name="Miller J."/>
            <person name="Monier A."/>
            <person name="Salamov A."/>
            <person name="Young J."/>
            <person name="Aguilar M."/>
            <person name="Claverie J.M."/>
            <person name="Frickenhaus S."/>
            <person name="Gonzalez K."/>
            <person name="Herman E.K."/>
            <person name="Lin Y.C."/>
            <person name="Napier J."/>
            <person name="Ogata H."/>
            <person name="Sarno A.F."/>
            <person name="Shmutz J."/>
            <person name="Schroeder D."/>
            <person name="de Vargas C."/>
            <person name="Verret F."/>
            <person name="von Dassow P."/>
            <person name="Valentin K."/>
            <person name="Van de Peer Y."/>
            <person name="Wheeler G."/>
            <person name="Dacks J.B."/>
            <person name="Delwiche C.F."/>
            <person name="Dyhrman S.T."/>
            <person name="Glockner G."/>
            <person name="John U."/>
            <person name="Richards T."/>
            <person name="Worden A.Z."/>
            <person name="Zhang X."/>
            <person name="Grigoriev I.V."/>
            <person name="Allen A.E."/>
            <person name="Bidle K."/>
            <person name="Borodovsky M."/>
            <person name="Bowler C."/>
            <person name="Brownlee C."/>
            <person name="Cock J.M."/>
            <person name="Elias M."/>
            <person name="Gladyshev V.N."/>
            <person name="Groth M."/>
            <person name="Guda C."/>
            <person name="Hadaegh A."/>
            <person name="Iglesias-Rodriguez M.D."/>
            <person name="Jenkins J."/>
            <person name="Jones B.M."/>
            <person name="Lawson T."/>
            <person name="Leese F."/>
            <person name="Lindquist E."/>
            <person name="Lobanov A."/>
            <person name="Lomsadze A."/>
            <person name="Malik S.B."/>
            <person name="Marsh M.E."/>
            <person name="Mackinder L."/>
            <person name="Mock T."/>
            <person name="Mueller-Roeber B."/>
            <person name="Pagarete A."/>
            <person name="Parker M."/>
            <person name="Probert I."/>
            <person name="Quesneville H."/>
            <person name="Raines C."/>
            <person name="Rensing S.A."/>
            <person name="Riano-Pachon D.M."/>
            <person name="Richier S."/>
            <person name="Rokitta S."/>
            <person name="Shiraiwa Y."/>
            <person name="Soanes D.M."/>
            <person name="van der Giezen M."/>
            <person name="Wahlund T.M."/>
            <person name="Williams B."/>
            <person name="Wilson W."/>
            <person name="Wolfe G."/>
            <person name="Wurch L.L."/>
        </authorList>
    </citation>
    <scope>NUCLEOTIDE SEQUENCE</scope>
</reference>
<evidence type="ECO:0000313" key="1">
    <source>
        <dbReference type="EnsemblProtists" id="EOD19718"/>
    </source>
</evidence>
<keyword evidence="2" id="KW-1185">Reference proteome</keyword>
<dbReference type="KEGG" id="ehx:EMIHUDRAFT_117896"/>
<reference evidence="1" key="2">
    <citation type="submission" date="2024-10" db="UniProtKB">
        <authorList>
            <consortium name="EnsemblProtists"/>
        </authorList>
    </citation>
    <scope>IDENTIFICATION</scope>
</reference>
<dbReference type="AlphaFoldDB" id="A0A0D3J883"/>
<dbReference type="Proteomes" id="UP000013827">
    <property type="component" value="Unassembled WGS sequence"/>
</dbReference>
<organism evidence="1 2">
    <name type="scientific">Emiliania huxleyi (strain CCMP1516)</name>
    <dbReference type="NCBI Taxonomy" id="280463"/>
    <lineage>
        <taxon>Eukaryota</taxon>
        <taxon>Haptista</taxon>
        <taxon>Haptophyta</taxon>
        <taxon>Prymnesiophyceae</taxon>
        <taxon>Isochrysidales</taxon>
        <taxon>Noelaerhabdaceae</taxon>
        <taxon>Emiliania</taxon>
    </lineage>
</organism>
<dbReference type="GeneID" id="17265262"/>
<protein>
    <submittedName>
        <fullName evidence="1">Uncharacterized protein</fullName>
    </submittedName>
</protein>
<proteinExistence type="predicted"/>
<evidence type="ECO:0000313" key="2">
    <source>
        <dbReference type="Proteomes" id="UP000013827"/>
    </source>
</evidence>
<dbReference type="STRING" id="2903.R1CAK3"/>